<feature type="binding site" evidence="6">
    <location>
        <position position="127"/>
    </location>
    <ligand>
        <name>S-adenosyl-L-methionine</name>
        <dbReference type="ChEBI" id="CHEBI:59789"/>
    </ligand>
</feature>
<feature type="binding site" evidence="6">
    <location>
        <begin position="113"/>
        <end position="114"/>
    </location>
    <ligand>
        <name>S-adenosyl-L-methionine</name>
        <dbReference type="ChEBI" id="CHEBI:59789"/>
    </ligand>
</feature>
<comment type="function">
    <text evidence="6">Specifically methylates the N7 position of guanine in position 527 of 16S rRNA.</text>
</comment>
<keyword evidence="3 6" id="KW-0489">Methyltransferase</keyword>
<dbReference type="InterPro" id="IPR029063">
    <property type="entry name" value="SAM-dependent_MTases_sf"/>
</dbReference>
<keyword evidence="8" id="KW-1185">Reference proteome</keyword>
<dbReference type="PANTHER" id="PTHR31760">
    <property type="entry name" value="S-ADENOSYL-L-METHIONINE-DEPENDENT METHYLTRANSFERASES SUPERFAMILY PROTEIN"/>
    <property type="match status" value="1"/>
</dbReference>
<sequence>MIDVSRETEALAAYAALLRKWNPAINLVSPKTLDQLELRHIADSRALVEVSRFANDTWVDLGSGGGLPGVVVAILRPDLAVTMVESDQRKASFLRSVIRELSLGNANVVTGRIEQISGLNAANVSARALAPLPQLMAYVVQHLDHAGKAWLMKGRNWQNEVAEARRDWVFDLRTHPSTTDPDAAILEITGIRHV</sequence>
<keyword evidence="2 6" id="KW-0698">rRNA processing</keyword>
<dbReference type="Gene3D" id="3.40.50.150">
    <property type="entry name" value="Vaccinia Virus protein VP39"/>
    <property type="match status" value="1"/>
</dbReference>
<reference evidence="8" key="1">
    <citation type="journal article" date="2019" name="Int. J. Syst. Evol. Microbiol.">
        <title>The Global Catalogue of Microorganisms (GCM) 10K type strain sequencing project: providing services to taxonomists for standard genome sequencing and annotation.</title>
        <authorList>
            <consortium name="The Broad Institute Genomics Platform"/>
            <consortium name="The Broad Institute Genome Sequencing Center for Infectious Disease"/>
            <person name="Wu L."/>
            <person name="Ma J."/>
        </authorList>
    </citation>
    <scope>NUCLEOTIDE SEQUENCE [LARGE SCALE GENOMIC DNA]</scope>
    <source>
        <strain evidence="8">KCTC 42899</strain>
    </source>
</reference>
<name>A0ABV7QZQ9_9RHOB</name>
<dbReference type="HAMAP" id="MF_00074">
    <property type="entry name" value="16SrRNA_methyltr_G"/>
    <property type="match status" value="1"/>
</dbReference>
<dbReference type="SUPFAM" id="SSF53335">
    <property type="entry name" value="S-adenosyl-L-methionine-dependent methyltransferases"/>
    <property type="match status" value="1"/>
</dbReference>
<accession>A0ABV7QZQ9</accession>
<protein>
    <recommendedName>
        <fullName evidence="6">Ribosomal RNA small subunit methyltransferase G</fullName>
        <ecNumber evidence="6">2.1.1.170</ecNumber>
    </recommendedName>
    <alternativeName>
        <fullName evidence="6">16S rRNA 7-methylguanosine methyltransferase</fullName>
        <shortName evidence="6">16S rRNA m7G methyltransferase</shortName>
    </alternativeName>
</protein>
<evidence type="ECO:0000256" key="3">
    <source>
        <dbReference type="ARBA" id="ARBA00022603"/>
    </source>
</evidence>
<dbReference type="RefSeq" id="WP_377743014.1">
    <property type="nucleotide sequence ID" value="NZ_JBHRXJ010000003.1"/>
</dbReference>
<dbReference type="PIRSF" id="PIRSF003078">
    <property type="entry name" value="GidB"/>
    <property type="match status" value="1"/>
</dbReference>
<dbReference type="PANTHER" id="PTHR31760:SF0">
    <property type="entry name" value="S-ADENOSYL-L-METHIONINE-DEPENDENT METHYLTRANSFERASES SUPERFAMILY PROTEIN"/>
    <property type="match status" value="1"/>
</dbReference>
<comment type="caution">
    <text evidence="7">The sequence shown here is derived from an EMBL/GenBank/DDBJ whole genome shotgun (WGS) entry which is preliminary data.</text>
</comment>
<comment type="caution">
    <text evidence="6">Lacks conserved residue(s) required for the propagation of feature annotation.</text>
</comment>
<evidence type="ECO:0000313" key="8">
    <source>
        <dbReference type="Proteomes" id="UP001595721"/>
    </source>
</evidence>
<gene>
    <name evidence="6 7" type="primary">rsmG</name>
    <name evidence="7" type="ORF">ACFOMH_04970</name>
</gene>
<dbReference type="GO" id="GO:0008168">
    <property type="term" value="F:methyltransferase activity"/>
    <property type="evidence" value="ECO:0007669"/>
    <property type="project" value="UniProtKB-KW"/>
</dbReference>
<dbReference type="Proteomes" id="UP001595721">
    <property type="component" value="Unassembled WGS sequence"/>
</dbReference>
<dbReference type="InterPro" id="IPR003682">
    <property type="entry name" value="rRNA_ssu_MeTfrase_G"/>
</dbReference>
<keyword evidence="1 6" id="KW-0963">Cytoplasm</keyword>
<evidence type="ECO:0000256" key="2">
    <source>
        <dbReference type="ARBA" id="ARBA00022552"/>
    </source>
</evidence>
<dbReference type="EMBL" id="JBHRXJ010000003">
    <property type="protein sequence ID" value="MFC3527516.1"/>
    <property type="molecule type" value="Genomic_DNA"/>
</dbReference>
<feature type="binding site" evidence="6">
    <location>
        <position position="67"/>
    </location>
    <ligand>
        <name>S-adenosyl-L-methionine</name>
        <dbReference type="ChEBI" id="CHEBI:59789"/>
    </ligand>
</feature>
<dbReference type="NCBIfam" id="TIGR00138">
    <property type="entry name" value="rsmG_gidB"/>
    <property type="match status" value="1"/>
</dbReference>
<keyword evidence="5 6" id="KW-0949">S-adenosyl-L-methionine</keyword>
<comment type="similarity">
    <text evidence="6">Belongs to the methyltransferase superfamily. RNA methyltransferase RsmG family.</text>
</comment>
<comment type="catalytic activity">
    <reaction evidence="6">
        <text>guanosine(527) in 16S rRNA + S-adenosyl-L-methionine = N(7)-methylguanosine(527) in 16S rRNA + S-adenosyl-L-homocysteine</text>
        <dbReference type="Rhea" id="RHEA:42732"/>
        <dbReference type="Rhea" id="RHEA-COMP:10209"/>
        <dbReference type="Rhea" id="RHEA-COMP:10210"/>
        <dbReference type="ChEBI" id="CHEBI:57856"/>
        <dbReference type="ChEBI" id="CHEBI:59789"/>
        <dbReference type="ChEBI" id="CHEBI:74269"/>
        <dbReference type="ChEBI" id="CHEBI:74480"/>
        <dbReference type="EC" id="2.1.1.170"/>
    </reaction>
</comment>
<dbReference type="Pfam" id="PF02527">
    <property type="entry name" value="GidB"/>
    <property type="match status" value="1"/>
</dbReference>
<keyword evidence="4 6" id="KW-0808">Transferase</keyword>
<feature type="binding site" evidence="6">
    <location>
        <position position="62"/>
    </location>
    <ligand>
        <name>S-adenosyl-L-methionine</name>
        <dbReference type="ChEBI" id="CHEBI:59789"/>
    </ligand>
</feature>
<evidence type="ECO:0000313" key="7">
    <source>
        <dbReference type="EMBL" id="MFC3527516.1"/>
    </source>
</evidence>
<comment type="subcellular location">
    <subcellularLocation>
        <location evidence="6">Cytoplasm</location>
    </subcellularLocation>
</comment>
<proteinExistence type="inferred from homology"/>
<dbReference type="EC" id="2.1.1.170" evidence="6"/>
<evidence type="ECO:0000256" key="5">
    <source>
        <dbReference type="ARBA" id="ARBA00022691"/>
    </source>
</evidence>
<evidence type="ECO:0000256" key="6">
    <source>
        <dbReference type="HAMAP-Rule" id="MF_00074"/>
    </source>
</evidence>
<organism evidence="7 8">
    <name type="scientific">Paracoccus mangrovi</name>
    <dbReference type="NCBI Taxonomy" id="1715645"/>
    <lineage>
        <taxon>Bacteria</taxon>
        <taxon>Pseudomonadati</taxon>
        <taxon>Pseudomonadota</taxon>
        <taxon>Alphaproteobacteria</taxon>
        <taxon>Rhodobacterales</taxon>
        <taxon>Paracoccaceae</taxon>
        <taxon>Paracoccus</taxon>
    </lineage>
</organism>
<dbReference type="GO" id="GO:0032259">
    <property type="term" value="P:methylation"/>
    <property type="evidence" value="ECO:0007669"/>
    <property type="project" value="UniProtKB-KW"/>
</dbReference>
<evidence type="ECO:0000256" key="1">
    <source>
        <dbReference type="ARBA" id="ARBA00022490"/>
    </source>
</evidence>
<evidence type="ECO:0000256" key="4">
    <source>
        <dbReference type="ARBA" id="ARBA00022679"/>
    </source>
</evidence>